<protein>
    <recommendedName>
        <fullName evidence="8 9">Triosephosphate isomerase</fullName>
        <shortName evidence="8">TIM</shortName>
        <shortName evidence="8">TPI</shortName>
        <ecNumber evidence="8 9">5.3.1.1</ecNumber>
    </recommendedName>
    <alternativeName>
        <fullName evidence="8">Triose-phosphate isomerase</fullName>
    </alternativeName>
</protein>
<feature type="binding site" evidence="8">
    <location>
        <position position="210"/>
    </location>
    <ligand>
        <name>substrate</name>
    </ligand>
</feature>
<feature type="active site" description="Proton acceptor" evidence="8">
    <location>
        <position position="165"/>
    </location>
</feature>
<evidence type="ECO:0000256" key="6">
    <source>
        <dbReference type="ARBA" id="ARBA00023152"/>
    </source>
</evidence>
<dbReference type="PROSITE" id="PS00171">
    <property type="entry name" value="TIM_1"/>
    <property type="match status" value="1"/>
</dbReference>
<reference evidence="11" key="1">
    <citation type="submission" date="2018-05" db="EMBL/GenBank/DDBJ databases">
        <title>Luteimonas pekinense sp. nov., isolated from human Meibomian gland secretions, Beijing, China.</title>
        <authorList>
            <person name="Wen T."/>
            <person name="Bai H."/>
            <person name="Lv H."/>
        </authorList>
    </citation>
    <scope>NUCLEOTIDE SEQUENCE [LARGE SCALE GENOMIC DNA]</scope>
    <source>
        <strain evidence="11">83-4</strain>
    </source>
</reference>
<proteinExistence type="inferred from homology"/>
<dbReference type="Pfam" id="PF00121">
    <property type="entry name" value="TIM"/>
    <property type="match status" value="1"/>
</dbReference>
<comment type="similarity">
    <text evidence="3 8 9">Belongs to the triosephosphate isomerase family.</text>
</comment>
<evidence type="ECO:0000256" key="3">
    <source>
        <dbReference type="ARBA" id="ARBA00007422"/>
    </source>
</evidence>
<dbReference type="GO" id="GO:0004807">
    <property type="term" value="F:triose-phosphate isomerase activity"/>
    <property type="evidence" value="ECO:0007669"/>
    <property type="project" value="UniProtKB-UniRule"/>
</dbReference>
<dbReference type="GO" id="GO:0019563">
    <property type="term" value="P:glycerol catabolic process"/>
    <property type="evidence" value="ECO:0007669"/>
    <property type="project" value="TreeGrafter"/>
</dbReference>
<comment type="pathway">
    <text evidence="8 9">Carbohydrate biosynthesis; gluconeogenesis.</text>
</comment>
<dbReference type="UniPathway" id="UPA00138"/>
<dbReference type="GO" id="GO:0006096">
    <property type="term" value="P:glycolytic process"/>
    <property type="evidence" value="ECO:0007669"/>
    <property type="project" value="UniProtKB-UniRule"/>
</dbReference>
<evidence type="ECO:0000256" key="8">
    <source>
        <dbReference type="HAMAP-Rule" id="MF_00147"/>
    </source>
</evidence>
<comment type="catalytic activity">
    <reaction evidence="8 9">
        <text>D-glyceraldehyde 3-phosphate = dihydroxyacetone phosphate</text>
        <dbReference type="Rhea" id="RHEA:18585"/>
        <dbReference type="ChEBI" id="CHEBI:57642"/>
        <dbReference type="ChEBI" id="CHEBI:59776"/>
        <dbReference type="EC" id="5.3.1.1"/>
    </reaction>
</comment>
<dbReference type="OrthoDB" id="9809429at2"/>
<feature type="binding site" evidence="8">
    <location>
        <position position="171"/>
    </location>
    <ligand>
        <name>substrate</name>
    </ligand>
</feature>
<dbReference type="AlphaFoldDB" id="A0A344J8T0"/>
<name>A0A344J8T0_9GAMM</name>
<dbReference type="Proteomes" id="UP000251842">
    <property type="component" value="Chromosome"/>
</dbReference>
<comment type="pathway">
    <text evidence="2">Carbohydrate metabolism; erythritol degradation.</text>
</comment>
<dbReference type="InterPro" id="IPR020861">
    <property type="entry name" value="Triosephosphate_isomerase_AS"/>
</dbReference>
<dbReference type="GO" id="GO:0006094">
    <property type="term" value="P:gluconeogenesis"/>
    <property type="evidence" value="ECO:0007669"/>
    <property type="project" value="UniProtKB-UniRule"/>
</dbReference>
<gene>
    <name evidence="8" type="primary">tpiA</name>
    <name evidence="10" type="ORF">DCD74_03360</name>
</gene>
<dbReference type="KEGG" id="lue:DCD74_03360"/>
<evidence type="ECO:0000256" key="7">
    <source>
        <dbReference type="ARBA" id="ARBA00023235"/>
    </source>
</evidence>
<dbReference type="EC" id="5.3.1.1" evidence="8 9"/>
<dbReference type="InterPro" id="IPR000652">
    <property type="entry name" value="Triosephosphate_isomerase"/>
</dbReference>
<evidence type="ECO:0000256" key="9">
    <source>
        <dbReference type="RuleBase" id="RU363013"/>
    </source>
</evidence>
<evidence type="ECO:0000256" key="4">
    <source>
        <dbReference type="ARBA" id="ARBA00022432"/>
    </source>
</evidence>
<dbReference type="GO" id="GO:0046166">
    <property type="term" value="P:glyceraldehyde-3-phosphate biosynthetic process"/>
    <property type="evidence" value="ECO:0007669"/>
    <property type="project" value="TreeGrafter"/>
</dbReference>
<comment type="function">
    <text evidence="8">Involved in the gluconeogenesis. Catalyzes stereospecifically the conversion of dihydroxyacetone phosphate (DHAP) to D-glyceraldehyde-3-phosphate (G3P).</text>
</comment>
<dbReference type="InterPro" id="IPR035990">
    <property type="entry name" value="TIM_sf"/>
</dbReference>
<dbReference type="GO" id="GO:0005829">
    <property type="term" value="C:cytosol"/>
    <property type="evidence" value="ECO:0007669"/>
    <property type="project" value="TreeGrafter"/>
</dbReference>
<dbReference type="EMBL" id="CP029556">
    <property type="protein sequence ID" value="AXA85440.1"/>
    <property type="molecule type" value="Genomic_DNA"/>
</dbReference>
<dbReference type="PANTHER" id="PTHR21139">
    <property type="entry name" value="TRIOSEPHOSPHATE ISOMERASE"/>
    <property type="match status" value="1"/>
</dbReference>
<dbReference type="RefSeq" id="WP_112927641.1">
    <property type="nucleotide sequence ID" value="NZ_CP029556.1"/>
</dbReference>
<feature type="binding site" evidence="8">
    <location>
        <begin position="231"/>
        <end position="232"/>
    </location>
    <ligand>
        <name>substrate</name>
    </ligand>
</feature>
<accession>A0A344J8T0</accession>
<dbReference type="InterPro" id="IPR022896">
    <property type="entry name" value="TrioseP_Isoase_bac/euk"/>
</dbReference>
<sequence length="252" mass="25478">MRRKIAAGNWKLNGSRAFADELLGALDVPAGEGVEVLVFPPMPYVAELASKYASRGIGFGGQDASAHAKGAHTGEVAASMLKEVGATHVLVGHSERRQDNGETSAIVADKFVAAKAAGLVPVLCVGETLAEREAGQTEARITEQLDAVIAAAGVAGLEGAIVAYEPVWAIGTGKTATPAQAQDVHAFIRGQVAARDANIAGSLPILYGGSVKADNAGELFAQPDVDGGLVGGASLVAAEFNGIIAAAVASRN</sequence>
<dbReference type="FunFam" id="3.20.20.70:FF:000016">
    <property type="entry name" value="Triosephosphate isomerase"/>
    <property type="match status" value="1"/>
</dbReference>
<comment type="subunit">
    <text evidence="8 9">Homodimer.</text>
</comment>
<evidence type="ECO:0000313" key="11">
    <source>
        <dbReference type="Proteomes" id="UP000251842"/>
    </source>
</evidence>
<dbReference type="InterPro" id="IPR013785">
    <property type="entry name" value="Aldolase_TIM"/>
</dbReference>
<evidence type="ECO:0000256" key="5">
    <source>
        <dbReference type="ARBA" id="ARBA00022490"/>
    </source>
</evidence>
<dbReference type="UniPathway" id="UPA00109">
    <property type="reaction ID" value="UER00189"/>
</dbReference>
<evidence type="ECO:0000256" key="1">
    <source>
        <dbReference type="ARBA" id="ARBA00004680"/>
    </source>
</evidence>
<keyword evidence="5 8" id="KW-0963">Cytoplasm</keyword>
<dbReference type="CDD" id="cd00311">
    <property type="entry name" value="TIM"/>
    <property type="match status" value="1"/>
</dbReference>
<dbReference type="PROSITE" id="PS51440">
    <property type="entry name" value="TIM_2"/>
    <property type="match status" value="1"/>
</dbReference>
<evidence type="ECO:0000256" key="2">
    <source>
        <dbReference type="ARBA" id="ARBA00004939"/>
    </source>
</evidence>
<dbReference type="SUPFAM" id="SSF51351">
    <property type="entry name" value="Triosephosphate isomerase (TIM)"/>
    <property type="match status" value="1"/>
</dbReference>
<keyword evidence="6 8" id="KW-0324">Glycolysis</keyword>
<keyword evidence="4 8" id="KW-0312">Gluconeogenesis</keyword>
<dbReference type="HAMAP" id="MF_00147_B">
    <property type="entry name" value="TIM_B"/>
    <property type="match status" value="1"/>
</dbReference>
<organism evidence="10 11">
    <name type="scientific">Solilutibacter oculi</name>
    <dbReference type="NCBI Taxonomy" id="2698682"/>
    <lineage>
        <taxon>Bacteria</taxon>
        <taxon>Pseudomonadati</taxon>
        <taxon>Pseudomonadota</taxon>
        <taxon>Gammaproteobacteria</taxon>
        <taxon>Lysobacterales</taxon>
        <taxon>Lysobacteraceae</taxon>
        <taxon>Solilutibacter</taxon>
    </lineage>
</organism>
<feature type="active site" description="Electrophile" evidence="8">
    <location>
        <position position="93"/>
    </location>
</feature>
<comment type="pathway">
    <text evidence="1 8 9">Carbohydrate degradation; glycolysis; D-glyceraldehyde 3-phosphate from glycerone phosphate: step 1/1.</text>
</comment>
<feature type="binding site" evidence="8">
    <location>
        <begin position="9"/>
        <end position="11"/>
    </location>
    <ligand>
        <name>substrate</name>
    </ligand>
</feature>
<comment type="subcellular location">
    <subcellularLocation>
        <location evidence="8 9">Cytoplasm</location>
    </subcellularLocation>
</comment>
<keyword evidence="7 8" id="KW-0413">Isomerase</keyword>
<dbReference type="NCBIfam" id="TIGR00419">
    <property type="entry name" value="tim"/>
    <property type="match status" value="1"/>
</dbReference>
<dbReference type="PANTHER" id="PTHR21139:SF42">
    <property type="entry name" value="TRIOSEPHOSPHATE ISOMERASE"/>
    <property type="match status" value="1"/>
</dbReference>
<evidence type="ECO:0000313" key="10">
    <source>
        <dbReference type="EMBL" id="AXA85440.1"/>
    </source>
</evidence>
<keyword evidence="11" id="KW-1185">Reference proteome</keyword>
<dbReference type="Gene3D" id="3.20.20.70">
    <property type="entry name" value="Aldolase class I"/>
    <property type="match status" value="1"/>
</dbReference>